<keyword evidence="2" id="KW-1185">Reference proteome</keyword>
<dbReference type="Proteomes" id="UP000562492">
    <property type="component" value="Unassembled WGS sequence"/>
</dbReference>
<comment type="caution">
    <text evidence="1">The sequence shown here is derived from an EMBL/GenBank/DDBJ whole genome shotgun (WGS) entry which is preliminary data.</text>
</comment>
<dbReference type="RefSeq" id="WP_184710604.1">
    <property type="nucleotide sequence ID" value="NZ_JACHKZ010000027.1"/>
</dbReference>
<reference evidence="1 2" key="1">
    <citation type="submission" date="2020-08" db="EMBL/GenBank/DDBJ databases">
        <title>Functional genomics of gut bacteria from endangered species of beetles.</title>
        <authorList>
            <person name="Carlos-Shanley C."/>
        </authorList>
    </citation>
    <scope>NUCLEOTIDE SEQUENCE [LARGE SCALE GENOMIC DNA]</scope>
    <source>
        <strain evidence="1 2">S00124</strain>
    </source>
</reference>
<dbReference type="EMBL" id="JACHKZ010000027">
    <property type="protein sequence ID" value="MBB6579316.1"/>
    <property type="molecule type" value="Genomic_DNA"/>
</dbReference>
<protein>
    <submittedName>
        <fullName evidence="1">Uncharacterized protein</fullName>
    </submittedName>
</protein>
<sequence length="64" mass="6630">MFEPLHAARVALIEAAALALINEFNAGNPAPADELHITIKNDGGVWLGDTQYIAGGVPVAGEAF</sequence>
<name>A0ABR6RJI3_9BURK</name>
<proteinExistence type="predicted"/>
<gene>
    <name evidence="1" type="ORF">HNP33_003428</name>
</gene>
<evidence type="ECO:0000313" key="2">
    <source>
        <dbReference type="Proteomes" id="UP000562492"/>
    </source>
</evidence>
<organism evidence="1 2">
    <name type="scientific">Comamonas odontotermitis</name>
    <dbReference type="NCBI Taxonomy" id="379895"/>
    <lineage>
        <taxon>Bacteria</taxon>
        <taxon>Pseudomonadati</taxon>
        <taxon>Pseudomonadota</taxon>
        <taxon>Betaproteobacteria</taxon>
        <taxon>Burkholderiales</taxon>
        <taxon>Comamonadaceae</taxon>
        <taxon>Comamonas</taxon>
    </lineage>
</organism>
<accession>A0ABR6RJI3</accession>
<evidence type="ECO:0000313" key="1">
    <source>
        <dbReference type="EMBL" id="MBB6579316.1"/>
    </source>
</evidence>